<accession>A0A8B7ZZ18</accession>
<protein>
    <submittedName>
        <fullName evidence="2">Uncharacterized protein LOC110990124 isoform X2</fullName>
    </submittedName>
</protein>
<sequence>MALVLSVGVEVVGHTLQTHHILQVALPVVVDNLEVGNLKVHVQLSLHLKPRLMVGPLKYRDLEQAKDEALRLSAGDFDSQMTVSEAIKAELHCLIGRVLQKPRTDQGMALMIVPCWPTQPWFPVFLKMLTEQLSLLPPMDKLLTLKFSSSLHPLRKKLILIAGRISGKPQESQHFQSELPQSSSMPGNVELTNNTHFTSRYGMRFVCKGKAIVFQHLSMK</sequence>
<dbReference type="AlphaFoldDB" id="A0A8B7ZZ18"/>
<evidence type="ECO:0000313" key="1">
    <source>
        <dbReference type="Proteomes" id="UP000694845"/>
    </source>
</evidence>
<dbReference type="OrthoDB" id="5967206at2759"/>
<proteinExistence type="predicted"/>
<dbReference type="Proteomes" id="UP000694845">
    <property type="component" value="Unplaced"/>
</dbReference>
<dbReference type="GeneID" id="110990124"/>
<reference evidence="2" key="1">
    <citation type="submission" date="2025-08" db="UniProtKB">
        <authorList>
            <consortium name="RefSeq"/>
        </authorList>
    </citation>
    <scope>IDENTIFICATION</scope>
</reference>
<gene>
    <name evidence="2" type="primary">LOC110990124</name>
</gene>
<organism evidence="1 2">
    <name type="scientific">Acanthaster planci</name>
    <name type="common">Crown-of-thorns starfish</name>
    <dbReference type="NCBI Taxonomy" id="133434"/>
    <lineage>
        <taxon>Eukaryota</taxon>
        <taxon>Metazoa</taxon>
        <taxon>Echinodermata</taxon>
        <taxon>Eleutherozoa</taxon>
        <taxon>Asterozoa</taxon>
        <taxon>Asteroidea</taxon>
        <taxon>Valvatacea</taxon>
        <taxon>Valvatida</taxon>
        <taxon>Acanthasteridae</taxon>
        <taxon>Acanthaster</taxon>
    </lineage>
</organism>
<keyword evidence="1" id="KW-1185">Reference proteome</keyword>
<evidence type="ECO:0000313" key="2">
    <source>
        <dbReference type="RefSeq" id="XP_022110669.1"/>
    </source>
</evidence>
<name>A0A8B7ZZ18_ACAPL</name>
<dbReference type="RefSeq" id="XP_022110669.1">
    <property type="nucleotide sequence ID" value="XM_022254977.1"/>
</dbReference>